<comment type="caution">
    <text evidence="1">The sequence shown here is derived from an EMBL/GenBank/DDBJ whole genome shotgun (WGS) entry which is preliminary data.</text>
</comment>
<protein>
    <submittedName>
        <fullName evidence="1">Uncharacterized protein</fullName>
    </submittedName>
</protein>
<accession>A0AAV4RBU1</accession>
<reference evidence="1 2" key="1">
    <citation type="submission" date="2021-06" db="EMBL/GenBank/DDBJ databases">
        <title>Caerostris darwini draft genome.</title>
        <authorList>
            <person name="Kono N."/>
            <person name="Arakawa K."/>
        </authorList>
    </citation>
    <scope>NUCLEOTIDE SEQUENCE [LARGE SCALE GENOMIC DNA]</scope>
</reference>
<dbReference type="AlphaFoldDB" id="A0AAV4RBU1"/>
<sequence length="92" mass="10373">MKNCSINEGKRKSAFSGSFYEYSSRIEPGVLRCNIFPPPVKLKNKRKRLTATVEGGIGIIDRCARINGEGVTQLNCRDRNIPPTLPPPWYYS</sequence>
<evidence type="ECO:0000313" key="2">
    <source>
        <dbReference type="Proteomes" id="UP001054837"/>
    </source>
</evidence>
<dbReference type="Proteomes" id="UP001054837">
    <property type="component" value="Unassembled WGS sequence"/>
</dbReference>
<name>A0AAV4RBU1_9ARAC</name>
<organism evidence="1 2">
    <name type="scientific">Caerostris darwini</name>
    <dbReference type="NCBI Taxonomy" id="1538125"/>
    <lineage>
        <taxon>Eukaryota</taxon>
        <taxon>Metazoa</taxon>
        <taxon>Ecdysozoa</taxon>
        <taxon>Arthropoda</taxon>
        <taxon>Chelicerata</taxon>
        <taxon>Arachnida</taxon>
        <taxon>Araneae</taxon>
        <taxon>Araneomorphae</taxon>
        <taxon>Entelegynae</taxon>
        <taxon>Araneoidea</taxon>
        <taxon>Araneidae</taxon>
        <taxon>Caerostris</taxon>
    </lineage>
</organism>
<dbReference type="EMBL" id="BPLQ01006071">
    <property type="protein sequence ID" value="GIY19763.1"/>
    <property type="molecule type" value="Genomic_DNA"/>
</dbReference>
<proteinExistence type="predicted"/>
<gene>
    <name evidence="1" type="ORF">CDAR_365531</name>
</gene>
<keyword evidence="2" id="KW-1185">Reference proteome</keyword>
<evidence type="ECO:0000313" key="1">
    <source>
        <dbReference type="EMBL" id="GIY19763.1"/>
    </source>
</evidence>